<dbReference type="EMBL" id="JAXCGZ010017051">
    <property type="protein sequence ID" value="KAK7069015.1"/>
    <property type="molecule type" value="Genomic_DNA"/>
</dbReference>
<keyword evidence="3" id="KW-1185">Reference proteome</keyword>
<evidence type="ECO:0000313" key="2">
    <source>
        <dbReference type="EMBL" id="KAK7069015.1"/>
    </source>
</evidence>
<feature type="transmembrane region" description="Helical" evidence="1">
    <location>
        <begin position="115"/>
        <end position="136"/>
    </location>
</feature>
<gene>
    <name evidence="2" type="ORF">SK128_017864</name>
</gene>
<evidence type="ECO:0000313" key="3">
    <source>
        <dbReference type="Proteomes" id="UP001381693"/>
    </source>
</evidence>
<sequence>MSHALRTTVLILGILCMLLWLCAGLSLWSFCLYREFALDLVFGMIIIILGYAYTGCQIMSFVMDPNLETPLGLRTLRKYNGQLLFLIIVNVGFCIGTCSYILPKQWLYWAYAPEVLVTSTFVFLPTTLLAILTWSLQRKILKNITKNAQEMEKERKMAHGGFINPAFYGDANYDMGGFHTGAYRRFSVPEHQTSNYMYNGAHYILPTPYKISRPKTYFTNGANVITTHL</sequence>
<feature type="transmembrane region" description="Helical" evidence="1">
    <location>
        <begin position="40"/>
        <end position="62"/>
    </location>
</feature>
<dbReference type="Proteomes" id="UP001381693">
    <property type="component" value="Unassembled WGS sequence"/>
</dbReference>
<feature type="transmembrane region" description="Helical" evidence="1">
    <location>
        <begin position="83"/>
        <end position="103"/>
    </location>
</feature>
<proteinExistence type="predicted"/>
<accession>A0AAN8WMV3</accession>
<dbReference type="AlphaFoldDB" id="A0AAN8WMV3"/>
<comment type="caution">
    <text evidence="2">The sequence shown here is derived from an EMBL/GenBank/DDBJ whole genome shotgun (WGS) entry which is preliminary data.</text>
</comment>
<keyword evidence="1" id="KW-1133">Transmembrane helix</keyword>
<name>A0AAN8WMV3_HALRR</name>
<feature type="transmembrane region" description="Helical" evidence="1">
    <location>
        <begin position="7"/>
        <end position="28"/>
    </location>
</feature>
<protein>
    <submittedName>
        <fullName evidence="2">Uncharacterized protein</fullName>
    </submittedName>
</protein>
<evidence type="ECO:0000256" key="1">
    <source>
        <dbReference type="SAM" id="Phobius"/>
    </source>
</evidence>
<organism evidence="2 3">
    <name type="scientific">Halocaridina rubra</name>
    <name type="common">Hawaiian red shrimp</name>
    <dbReference type="NCBI Taxonomy" id="373956"/>
    <lineage>
        <taxon>Eukaryota</taxon>
        <taxon>Metazoa</taxon>
        <taxon>Ecdysozoa</taxon>
        <taxon>Arthropoda</taxon>
        <taxon>Crustacea</taxon>
        <taxon>Multicrustacea</taxon>
        <taxon>Malacostraca</taxon>
        <taxon>Eumalacostraca</taxon>
        <taxon>Eucarida</taxon>
        <taxon>Decapoda</taxon>
        <taxon>Pleocyemata</taxon>
        <taxon>Caridea</taxon>
        <taxon>Atyoidea</taxon>
        <taxon>Atyidae</taxon>
        <taxon>Halocaridina</taxon>
    </lineage>
</organism>
<keyword evidence="1" id="KW-0812">Transmembrane</keyword>
<reference evidence="2 3" key="1">
    <citation type="submission" date="2023-11" db="EMBL/GenBank/DDBJ databases">
        <title>Halocaridina rubra genome assembly.</title>
        <authorList>
            <person name="Smith C."/>
        </authorList>
    </citation>
    <scope>NUCLEOTIDE SEQUENCE [LARGE SCALE GENOMIC DNA]</scope>
    <source>
        <strain evidence="2">EP-1</strain>
        <tissue evidence="2">Whole</tissue>
    </source>
</reference>
<keyword evidence="1" id="KW-0472">Membrane</keyword>